<evidence type="ECO:0000259" key="2">
    <source>
        <dbReference type="Pfam" id="PF17761"/>
    </source>
</evidence>
<dbReference type="OrthoDB" id="9801263at2"/>
<evidence type="ECO:0000259" key="1">
    <source>
        <dbReference type="Pfam" id="PF06250"/>
    </source>
</evidence>
<organism evidence="3 4">
    <name type="scientific">Sulfurovum riftiae</name>
    <dbReference type="NCBI Taxonomy" id="1630136"/>
    <lineage>
        <taxon>Bacteria</taxon>
        <taxon>Pseudomonadati</taxon>
        <taxon>Campylobacterota</taxon>
        <taxon>Epsilonproteobacteria</taxon>
        <taxon>Campylobacterales</taxon>
        <taxon>Sulfurovaceae</taxon>
        <taxon>Sulfurovum</taxon>
    </lineage>
</organism>
<dbReference type="GO" id="GO:0003676">
    <property type="term" value="F:nucleic acid binding"/>
    <property type="evidence" value="ECO:0007669"/>
    <property type="project" value="InterPro"/>
</dbReference>
<dbReference type="Proteomes" id="UP000075359">
    <property type="component" value="Unassembled WGS sequence"/>
</dbReference>
<dbReference type="InterPro" id="IPR011856">
    <property type="entry name" value="tRNA_endonuc-like_dom_sf"/>
</dbReference>
<dbReference type="PANTHER" id="PTHR30547">
    <property type="entry name" value="UNCHARACTERIZED PROTEIN YHCG-RELATED"/>
    <property type="match status" value="1"/>
</dbReference>
<feature type="domain" description="YhcG N-terminal" evidence="2">
    <location>
        <begin position="17"/>
        <end position="152"/>
    </location>
</feature>
<dbReference type="Gene3D" id="3.40.1350.10">
    <property type="match status" value="1"/>
</dbReference>
<protein>
    <recommendedName>
        <fullName evidence="5">DUF1016 domain-containing protein</fullName>
    </recommendedName>
</protein>
<comment type="caution">
    <text evidence="3">The sequence shown here is derived from an EMBL/GenBank/DDBJ whole genome shotgun (WGS) entry which is preliminary data.</text>
</comment>
<keyword evidence="4" id="KW-1185">Reference proteome</keyword>
<dbReference type="STRING" id="1630136.AS592_00300"/>
<dbReference type="Pfam" id="PF06250">
    <property type="entry name" value="YhcG_C"/>
    <property type="match status" value="1"/>
</dbReference>
<gene>
    <name evidence="3" type="ORF">AS592_00300</name>
</gene>
<dbReference type="InterPro" id="IPR053148">
    <property type="entry name" value="PD-DEXK-like_domain"/>
</dbReference>
<accession>A0A151CHR7</accession>
<reference evidence="3 4" key="1">
    <citation type="submission" date="2015-11" db="EMBL/GenBank/DDBJ databases">
        <title>Draft genome of Sulfurovum riftiae 1812E, a member of the Epsilonproteobacteria isolated from the tube of the deep-sea hydrothermal vent tubewom Riftia pachyptila.</title>
        <authorList>
            <person name="Vetriani C."/>
            <person name="Giovannelli D."/>
        </authorList>
    </citation>
    <scope>NUCLEOTIDE SEQUENCE [LARGE SCALE GENOMIC DNA]</scope>
    <source>
        <strain evidence="3 4">1812E</strain>
    </source>
</reference>
<dbReference type="Pfam" id="PF17761">
    <property type="entry name" value="DUF1016_N"/>
    <property type="match status" value="1"/>
</dbReference>
<proteinExistence type="predicted"/>
<feature type="domain" description="YhcG PDDEXK nuclease" evidence="1">
    <location>
        <begin position="175"/>
        <end position="326"/>
    </location>
</feature>
<dbReference type="InterPro" id="IPR009362">
    <property type="entry name" value="YhcG_C"/>
</dbReference>
<dbReference type="AlphaFoldDB" id="A0A151CHR7"/>
<sequence>MPDIQPQTQYSDFVLSIKQRILQSQYEALKSVNKELIALYWDIGKSIVEKQDEFGWGKSVVKNLAEDLQQEFVGIKGFSVQNLWNMRLFYLEYRDSPKLQTLSREIAWSHNMAIIQKCKDSLEREFYIQMTKHYGWTYRVLINHVENKSYEKFLLNQTNFDETVPQKYKDQAKLAVKDEYVFDFLELGEEHSERELETAIVKNIGKFLTQMGNDFTFMGNQYRLEVDGEEYFIDLLLFHRRLKSLIAVELKIGKFKPEYAGKMNFYLSALNDLVRLEDENPSIGIIICKDKNRTIVEYSLKDTNKPIGISTYQLMETLPKELEAFLPTSEEIVQRLSQFDEAENKGKNEQNHIS</sequence>
<evidence type="ECO:0008006" key="5">
    <source>
        <dbReference type="Google" id="ProtNLM"/>
    </source>
</evidence>
<evidence type="ECO:0000313" key="4">
    <source>
        <dbReference type="Proteomes" id="UP000075359"/>
    </source>
</evidence>
<dbReference type="PANTHER" id="PTHR30547:SF0">
    <property type="entry name" value="BLR8175 PROTEIN"/>
    <property type="match status" value="1"/>
</dbReference>
<dbReference type="EMBL" id="LNKT01000009">
    <property type="protein sequence ID" value="KYJ86984.1"/>
    <property type="molecule type" value="Genomic_DNA"/>
</dbReference>
<evidence type="ECO:0000313" key="3">
    <source>
        <dbReference type="EMBL" id="KYJ86984.1"/>
    </source>
</evidence>
<dbReference type="RefSeq" id="WP_067329695.1">
    <property type="nucleotide sequence ID" value="NZ_LNKT01000009.1"/>
</dbReference>
<dbReference type="InterPro" id="IPR041527">
    <property type="entry name" value="YhcG_N"/>
</dbReference>
<name>A0A151CHR7_9BACT</name>